<dbReference type="SMART" id="SM00382">
    <property type="entry name" value="AAA"/>
    <property type="match status" value="1"/>
</dbReference>
<dbReference type="FunFam" id="1.10.8.60:FF:000019">
    <property type="entry name" value="AFG3-like AAA ATPase 2"/>
    <property type="match status" value="1"/>
</dbReference>
<feature type="region of interest" description="Disordered" evidence="19">
    <location>
        <begin position="691"/>
        <end position="715"/>
    </location>
</feature>
<keyword evidence="11" id="KW-0067">ATP-binding</keyword>
<dbReference type="GO" id="GO:0004222">
    <property type="term" value="F:metalloendopeptidase activity"/>
    <property type="evidence" value="ECO:0007669"/>
    <property type="project" value="InterPro"/>
</dbReference>
<dbReference type="InterPro" id="IPR003959">
    <property type="entry name" value="ATPase_AAA_core"/>
</dbReference>
<evidence type="ECO:0000256" key="5">
    <source>
        <dbReference type="ARBA" id="ARBA00022670"/>
    </source>
</evidence>
<dbReference type="Pfam" id="PF01434">
    <property type="entry name" value="Peptidase_M41"/>
    <property type="match status" value="1"/>
</dbReference>
<dbReference type="GO" id="GO:0016887">
    <property type="term" value="F:ATP hydrolysis activity"/>
    <property type="evidence" value="ECO:0007669"/>
    <property type="project" value="EnsemblFungi"/>
</dbReference>
<evidence type="ECO:0000313" key="22">
    <source>
        <dbReference type="EMBL" id="ESX00080.1"/>
    </source>
</evidence>
<dbReference type="MEROPS" id="M41.002"/>
<gene>
    <name evidence="22" type="ORF">HPODL_00964</name>
</gene>
<dbReference type="HOGENOM" id="CLU_000688_23_2_1"/>
<keyword evidence="14" id="KW-0496">Mitochondrion</keyword>
<dbReference type="RefSeq" id="XP_013934886.1">
    <property type="nucleotide sequence ID" value="XM_014079411.1"/>
</dbReference>
<name>W1QG74_OGAPD</name>
<reference evidence="22 23" key="1">
    <citation type="journal article" date="2013" name="BMC Genomics">
        <title>Genome sequence and analysis of methylotrophic yeast Hansenula polymorpha DL1.</title>
        <authorList>
            <person name="Ravin N.V."/>
            <person name="Eldarov M.A."/>
            <person name="Kadnikov V.V."/>
            <person name="Beletsky A.V."/>
            <person name="Schneider J."/>
            <person name="Mardanova E.S."/>
            <person name="Smekalova E.M."/>
            <person name="Zvereva M.I."/>
            <person name="Dontsova O.A."/>
            <person name="Mardanov A.V."/>
            <person name="Skryabin K.G."/>
        </authorList>
    </citation>
    <scope>NUCLEOTIDE SEQUENCE [LARGE SCALE GENOMIC DNA]</scope>
    <source>
        <strain evidence="23">ATCC 26012 / BCRC 20466 / JCM 22074 / NRRL Y-7560 / DL-1</strain>
    </source>
</reference>
<keyword evidence="23" id="KW-1185">Reference proteome</keyword>
<evidence type="ECO:0000256" key="18">
    <source>
        <dbReference type="SAM" id="Coils"/>
    </source>
</evidence>
<evidence type="ECO:0000256" key="19">
    <source>
        <dbReference type="SAM" id="MobiDB-lite"/>
    </source>
</evidence>
<organism evidence="22 23">
    <name type="scientific">Ogataea parapolymorpha (strain ATCC 26012 / BCRC 20466 / JCM 22074 / NRRL Y-7560 / DL-1)</name>
    <name type="common">Yeast</name>
    <name type="synonym">Hansenula polymorpha</name>
    <dbReference type="NCBI Taxonomy" id="871575"/>
    <lineage>
        <taxon>Eukaryota</taxon>
        <taxon>Fungi</taxon>
        <taxon>Dikarya</taxon>
        <taxon>Ascomycota</taxon>
        <taxon>Saccharomycotina</taxon>
        <taxon>Pichiomycetes</taxon>
        <taxon>Pichiales</taxon>
        <taxon>Pichiaceae</taxon>
        <taxon>Ogataea</taxon>
    </lineage>
</organism>
<dbReference type="Pfam" id="PF06480">
    <property type="entry name" value="FtsH_ext"/>
    <property type="match status" value="1"/>
</dbReference>
<comment type="subcellular location">
    <subcellularLocation>
        <location evidence="2">Mitochondrion membrane</location>
        <topology evidence="2">Multi-pass membrane protein</topology>
    </subcellularLocation>
</comment>
<comment type="cofactor">
    <cofactor evidence="1">
        <name>Zn(2+)</name>
        <dbReference type="ChEBI" id="CHEBI:29105"/>
    </cofactor>
</comment>
<dbReference type="GO" id="GO:0097002">
    <property type="term" value="C:mitochondrial inner boundary membrane"/>
    <property type="evidence" value="ECO:0007669"/>
    <property type="project" value="EnsemblFungi"/>
</dbReference>
<evidence type="ECO:0000256" key="3">
    <source>
        <dbReference type="ARBA" id="ARBA00010044"/>
    </source>
</evidence>
<dbReference type="AlphaFoldDB" id="W1QG74"/>
<feature type="domain" description="AAA+ ATPase" evidence="21">
    <location>
        <begin position="277"/>
        <end position="416"/>
    </location>
</feature>
<keyword evidence="8" id="KW-0547">Nucleotide-binding</keyword>
<dbReference type="InterPro" id="IPR005936">
    <property type="entry name" value="FtsH"/>
</dbReference>
<dbReference type="Gene3D" id="1.20.58.760">
    <property type="entry name" value="Peptidase M41"/>
    <property type="match status" value="1"/>
</dbReference>
<dbReference type="OMA" id="YDKQGGG"/>
<dbReference type="GO" id="GO:0030163">
    <property type="term" value="P:protein catabolic process"/>
    <property type="evidence" value="ECO:0007669"/>
    <property type="project" value="EnsemblFungi"/>
</dbReference>
<dbReference type="GO" id="GO:0005524">
    <property type="term" value="F:ATP binding"/>
    <property type="evidence" value="ECO:0007669"/>
    <property type="project" value="UniProtKB-KW"/>
</dbReference>
<dbReference type="PANTHER" id="PTHR43655:SF2">
    <property type="entry name" value="AFG3 LIKE MATRIX AAA PEPTIDASE SUBUNIT 2, ISOFORM A"/>
    <property type="match status" value="1"/>
</dbReference>
<feature type="transmembrane region" description="Helical" evidence="20">
    <location>
        <begin position="183"/>
        <end position="204"/>
    </location>
</feature>
<dbReference type="PROSITE" id="PS00674">
    <property type="entry name" value="AAA"/>
    <property type="match status" value="1"/>
</dbReference>
<evidence type="ECO:0000256" key="12">
    <source>
        <dbReference type="ARBA" id="ARBA00022989"/>
    </source>
</evidence>
<dbReference type="FunFam" id="1.20.58.760:FF:000003">
    <property type="entry name" value="AFG3-like AAA ATPase 2"/>
    <property type="match status" value="1"/>
</dbReference>
<dbReference type="GO" id="GO:0006465">
    <property type="term" value="P:signal peptide processing"/>
    <property type="evidence" value="ECO:0007669"/>
    <property type="project" value="EnsemblFungi"/>
</dbReference>
<keyword evidence="15 20" id="KW-0472">Membrane</keyword>
<dbReference type="Proteomes" id="UP000008673">
    <property type="component" value="Unassembled WGS sequence"/>
</dbReference>
<dbReference type="CDD" id="cd19501">
    <property type="entry name" value="RecA-like_FtsH"/>
    <property type="match status" value="1"/>
</dbReference>
<dbReference type="GO" id="GO:0030150">
    <property type="term" value="P:protein import into mitochondrial matrix"/>
    <property type="evidence" value="ECO:0007669"/>
    <property type="project" value="EnsemblFungi"/>
</dbReference>
<dbReference type="GO" id="GO:0034982">
    <property type="term" value="P:mitochondrial protein processing"/>
    <property type="evidence" value="ECO:0007669"/>
    <property type="project" value="TreeGrafter"/>
</dbReference>
<dbReference type="PANTHER" id="PTHR43655">
    <property type="entry name" value="ATP-DEPENDENT PROTEASE"/>
    <property type="match status" value="1"/>
</dbReference>
<evidence type="ECO:0000256" key="13">
    <source>
        <dbReference type="ARBA" id="ARBA00023049"/>
    </source>
</evidence>
<sequence length="715" mass="80292">MFLRGSIARLRPEQAKVRFQQPSRITPLLVRSFSSGQQIRFKQTFFNPNEEPDKNKDNKKKKKKGPDLSNQPQDFFKNTKWTNWIFPGLVITLFLNSYSSGENNQMTFQDFKVNFLEKGLVKRITVINNSFVEAELVTQHPRIVGFTIGSVEFFEKELDEIQDKLGIPNNERIPVSYIRRSSIFSYIMPFVPTLILIGGTYYLARQLQKRAPNGKGGGPLNNIMGIGKSKARLFNQETDITVKFKDVAGCDEAKEEIMEFVTFLKEPKKYEKLGAKIPKGAILSGPPGTGKTLLAKATAGEAGVPFLSVSGSEFVEMYVGVGASRVRDLFSTARKLAPCIIFVDEIDAIGKSRESGPMGANDEKEATLNQLLVEMDGFEDTDHIVVLAGTNRADILDKALTRPGRFDRHISIDRPDIEGRKAIYKVHLKPLKLEHPVTDEFAGRLAALTPGFSGADISNCCNEAALIAAREDADVVKLVHFEKAIERVIAGLERKSRVLSPEEKKTVAYHEAGHAICGWYLQYADPLLKVSIIPRGQGALGYAQYLPGDEYLISQEQFEHRMIMALGGRVSEELNFDDITTGAADDFKKVTQMANMMILRLGMSKKLGTITFETNSQQPQVHKLFSEETFELIDNEVKRVINEAYEKCRKLLTEKLDEVEKVAQELLAKEVLTRDDMIRLLGPRPFEEKNDAFKKYLLPPNEQQQNRPEEGAQAA</sequence>
<accession>W1QG74</accession>
<evidence type="ECO:0000256" key="14">
    <source>
        <dbReference type="ARBA" id="ARBA00023128"/>
    </source>
</evidence>
<feature type="region of interest" description="Disordered" evidence="19">
    <location>
        <begin position="46"/>
        <end position="73"/>
    </location>
</feature>
<evidence type="ECO:0000256" key="15">
    <source>
        <dbReference type="ARBA" id="ARBA00023136"/>
    </source>
</evidence>
<keyword evidence="6 20" id="KW-0812">Transmembrane</keyword>
<feature type="coiled-coil region" evidence="18">
    <location>
        <begin position="642"/>
        <end position="669"/>
    </location>
</feature>
<evidence type="ECO:0000256" key="11">
    <source>
        <dbReference type="ARBA" id="ARBA00022840"/>
    </source>
</evidence>
<dbReference type="Pfam" id="PF17862">
    <property type="entry name" value="AAA_lid_3"/>
    <property type="match status" value="1"/>
</dbReference>
<protein>
    <submittedName>
        <fullName evidence="22">Mitochondrial respiratory chain complexes assembly protein AFG3</fullName>
        <ecNumber evidence="22">3.4.24.-</ecNumber>
    </submittedName>
</protein>
<comment type="similarity">
    <text evidence="4">In the N-terminal section; belongs to the AAA ATPase family.</text>
</comment>
<dbReference type="GO" id="GO:0004176">
    <property type="term" value="F:ATP-dependent peptidase activity"/>
    <property type="evidence" value="ECO:0007669"/>
    <property type="project" value="InterPro"/>
</dbReference>
<dbReference type="SUPFAM" id="SSF52540">
    <property type="entry name" value="P-loop containing nucleoside triphosphate hydrolases"/>
    <property type="match status" value="1"/>
</dbReference>
<dbReference type="NCBIfam" id="TIGR01241">
    <property type="entry name" value="FtsH_fam"/>
    <property type="match status" value="1"/>
</dbReference>
<dbReference type="InterPro" id="IPR027417">
    <property type="entry name" value="P-loop_NTPase"/>
</dbReference>
<dbReference type="EMBL" id="AEOI02000006">
    <property type="protein sequence ID" value="ESX00080.1"/>
    <property type="molecule type" value="Genomic_DNA"/>
</dbReference>
<keyword evidence="7" id="KW-0479">Metal-binding</keyword>
<dbReference type="SUPFAM" id="SSF140990">
    <property type="entry name" value="FtsH protease domain-like"/>
    <property type="match status" value="1"/>
</dbReference>
<evidence type="ECO:0000256" key="7">
    <source>
        <dbReference type="ARBA" id="ARBA00022723"/>
    </source>
</evidence>
<dbReference type="GO" id="GO:0140567">
    <property type="term" value="F:membrane protein dislocase activity"/>
    <property type="evidence" value="ECO:0007669"/>
    <property type="project" value="EnsemblFungi"/>
</dbReference>
<dbReference type="OrthoDB" id="1413014at2759"/>
<dbReference type="HAMAP" id="MF_01458">
    <property type="entry name" value="FtsH"/>
    <property type="match status" value="1"/>
</dbReference>
<dbReference type="InterPro" id="IPR037219">
    <property type="entry name" value="Peptidase_M41-like"/>
</dbReference>
<keyword evidence="13" id="KW-0482">Metalloprotease</keyword>
<dbReference type="GO" id="GO:0005745">
    <property type="term" value="C:m-AAA complex"/>
    <property type="evidence" value="ECO:0007669"/>
    <property type="project" value="EnsemblFungi"/>
</dbReference>
<dbReference type="GeneID" id="25770431"/>
<evidence type="ECO:0000256" key="4">
    <source>
        <dbReference type="ARBA" id="ARBA00010550"/>
    </source>
</evidence>
<evidence type="ECO:0000256" key="17">
    <source>
        <dbReference type="ARBA" id="ARBA00065348"/>
    </source>
</evidence>
<dbReference type="Gene3D" id="1.10.8.60">
    <property type="match status" value="1"/>
</dbReference>
<dbReference type="InterPro" id="IPR003593">
    <property type="entry name" value="AAA+_ATPase"/>
</dbReference>
<keyword evidence="5" id="KW-0645">Protease</keyword>
<evidence type="ECO:0000313" key="23">
    <source>
        <dbReference type="Proteomes" id="UP000008673"/>
    </source>
</evidence>
<dbReference type="Gene3D" id="3.40.1690.20">
    <property type="match status" value="1"/>
</dbReference>
<dbReference type="GO" id="GO:0008270">
    <property type="term" value="F:zinc ion binding"/>
    <property type="evidence" value="ECO:0007669"/>
    <property type="project" value="InterPro"/>
</dbReference>
<evidence type="ECO:0000256" key="9">
    <source>
        <dbReference type="ARBA" id="ARBA00022801"/>
    </source>
</evidence>
<dbReference type="InterPro" id="IPR041569">
    <property type="entry name" value="AAA_lid_3"/>
</dbReference>
<keyword evidence="9 22" id="KW-0378">Hydrolase</keyword>
<keyword evidence="12 20" id="KW-1133">Transmembrane helix</keyword>
<evidence type="ECO:0000256" key="6">
    <source>
        <dbReference type="ARBA" id="ARBA00022692"/>
    </source>
</evidence>
<dbReference type="eggNOG" id="KOG0731">
    <property type="taxonomic scope" value="Eukaryota"/>
</dbReference>
<dbReference type="Gene3D" id="3.40.50.300">
    <property type="entry name" value="P-loop containing nucleotide triphosphate hydrolases"/>
    <property type="match status" value="1"/>
</dbReference>
<evidence type="ECO:0000256" key="10">
    <source>
        <dbReference type="ARBA" id="ARBA00022833"/>
    </source>
</evidence>
<dbReference type="EC" id="3.4.24.-" evidence="22"/>
<evidence type="ECO:0000256" key="1">
    <source>
        <dbReference type="ARBA" id="ARBA00001947"/>
    </source>
</evidence>
<comment type="similarity">
    <text evidence="3">In the C-terminal section; belongs to the peptidase M41 family.</text>
</comment>
<dbReference type="InterPro" id="IPR050928">
    <property type="entry name" value="ATP-dep_Zn_Metalloprotease"/>
</dbReference>
<proteinExistence type="inferred from homology"/>
<evidence type="ECO:0000256" key="16">
    <source>
        <dbReference type="ARBA" id="ARBA00048778"/>
    </source>
</evidence>
<dbReference type="Pfam" id="PF00004">
    <property type="entry name" value="AAA"/>
    <property type="match status" value="1"/>
</dbReference>
<dbReference type="KEGG" id="opa:HPODL_00964"/>
<dbReference type="GO" id="GO:0065003">
    <property type="term" value="P:protein-containing complex assembly"/>
    <property type="evidence" value="ECO:0007669"/>
    <property type="project" value="EnsemblFungi"/>
</dbReference>
<dbReference type="InterPro" id="IPR003960">
    <property type="entry name" value="ATPase_AAA_CS"/>
</dbReference>
<dbReference type="InterPro" id="IPR000642">
    <property type="entry name" value="Peptidase_M41"/>
</dbReference>
<dbReference type="FunFam" id="3.40.50.300:FF:000001">
    <property type="entry name" value="ATP-dependent zinc metalloprotease FtsH"/>
    <property type="match status" value="1"/>
</dbReference>
<evidence type="ECO:0000256" key="8">
    <source>
        <dbReference type="ARBA" id="ARBA00022741"/>
    </source>
</evidence>
<dbReference type="STRING" id="871575.W1QG74"/>
<keyword evidence="10" id="KW-0862">Zinc</keyword>
<keyword evidence="18" id="KW-0175">Coiled coil</keyword>
<dbReference type="InterPro" id="IPR011546">
    <property type="entry name" value="Pept_M41_FtsH_extracell"/>
</dbReference>
<comment type="catalytic activity">
    <reaction evidence="16">
        <text>ATP + H2O = ADP + phosphate + H(+)</text>
        <dbReference type="Rhea" id="RHEA:13065"/>
        <dbReference type="ChEBI" id="CHEBI:15377"/>
        <dbReference type="ChEBI" id="CHEBI:15378"/>
        <dbReference type="ChEBI" id="CHEBI:30616"/>
        <dbReference type="ChEBI" id="CHEBI:43474"/>
        <dbReference type="ChEBI" id="CHEBI:456216"/>
    </reaction>
    <physiologicalReaction direction="left-to-right" evidence="16">
        <dbReference type="Rhea" id="RHEA:13066"/>
    </physiologicalReaction>
</comment>
<evidence type="ECO:0000256" key="2">
    <source>
        <dbReference type="ARBA" id="ARBA00004225"/>
    </source>
</evidence>
<comment type="caution">
    <text evidence="22">The sequence shown here is derived from an EMBL/GenBank/DDBJ whole genome shotgun (WGS) entry which is preliminary data.</text>
</comment>
<comment type="subunit">
    <text evidence="17">Component of the 850 kDa m-AAA protease complex, a heterohexamer composed of YTA12/RCA1 and YTA10/AFG3. Associates with the prohibitin complex, composed of PHB1 and PHB2, inhibiting the activity of the m-AAA protease complex.</text>
</comment>
<evidence type="ECO:0000256" key="20">
    <source>
        <dbReference type="SAM" id="Phobius"/>
    </source>
</evidence>
<evidence type="ECO:0000259" key="21">
    <source>
        <dbReference type="SMART" id="SM00382"/>
    </source>
</evidence>